<keyword evidence="3" id="KW-1185">Reference proteome</keyword>
<dbReference type="Proteomes" id="UP001595990">
    <property type="component" value="Unassembled WGS sequence"/>
</dbReference>
<protein>
    <submittedName>
        <fullName evidence="2">Uncharacterized protein</fullName>
    </submittedName>
</protein>
<evidence type="ECO:0000256" key="1">
    <source>
        <dbReference type="SAM" id="MobiDB-lite"/>
    </source>
</evidence>
<proteinExistence type="predicted"/>
<organism evidence="2 3">
    <name type="scientific">Streptomyces ehimensis</name>
    <dbReference type="NCBI Taxonomy" id="68195"/>
    <lineage>
        <taxon>Bacteria</taxon>
        <taxon>Bacillati</taxon>
        <taxon>Actinomycetota</taxon>
        <taxon>Actinomycetes</taxon>
        <taxon>Kitasatosporales</taxon>
        <taxon>Streptomycetaceae</taxon>
        <taxon>Streptomyces</taxon>
    </lineage>
</organism>
<comment type="caution">
    <text evidence="2">The sequence shown here is derived from an EMBL/GenBank/DDBJ whole genome shotgun (WGS) entry which is preliminary data.</text>
</comment>
<name>A0ABV9BES4_9ACTN</name>
<reference evidence="3" key="1">
    <citation type="journal article" date="2019" name="Int. J. Syst. Evol. Microbiol.">
        <title>The Global Catalogue of Microorganisms (GCM) 10K type strain sequencing project: providing services to taxonomists for standard genome sequencing and annotation.</title>
        <authorList>
            <consortium name="The Broad Institute Genomics Platform"/>
            <consortium name="The Broad Institute Genome Sequencing Center for Infectious Disease"/>
            <person name="Wu L."/>
            <person name="Ma J."/>
        </authorList>
    </citation>
    <scope>NUCLEOTIDE SEQUENCE [LARGE SCALE GENOMIC DNA]</scope>
    <source>
        <strain evidence="3">CECT 8064</strain>
    </source>
</reference>
<accession>A0ABV9BES4</accession>
<dbReference type="EMBL" id="JBHSFS010000002">
    <property type="protein sequence ID" value="MFC4512522.1"/>
    <property type="molecule type" value="Genomic_DNA"/>
</dbReference>
<dbReference type="RefSeq" id="WP_417922448.1">
    <property type="nucleotide sequence ID" value="NZ_JBHSFS010000002.1"/>
</dbReference>
<gene>
    <name evidence="2" type="ORF">ACFPEN_06200</name>
</gene>
<feature type="compositionally biased region" description="Pro residues" evidence="1">
    <location>
        <begin position="35"/>
        <end position="44"/>
    </location>
</feature>
<sequence length="52" mass="5379">MPEQAAPTPVQPRTDLTAGDIRALQQLGLVDAQPVPSPDPPPSPLACYDATA</sequence>
<evidence type="ECO:0000313" key="3">
    <source>
        <dbReference type="Proteomes" id="UP001595990"/>
    </source>
</evidence>
<feature type="region of interest" description="Disordered" evidence="1">
    <location>
        <begin position="31"/>
        <end position="52"/>
    </location>
</feature>
<evidence type="ECO:0000313" key="2">
    <source>
        <dbReference type="EMBL" id="MFC4512522.1"/>
    </source>
</evidence>